<sequence>MGKLIIDCLILIFNELQKENKSLYSCLLVNKEWCHLVVPILWEKCQDFSICDNSKEKLSNTILSCLPTSSKQLLLENNIRLPQTILSKPLTFNYVSFCKFISYKIIINIKNMVFKEKTLRKCNYSKEGNLLEQEIYKLFISQCKNIKRLKWINCHPLSLFPGALTCFSQLYSLALSLSLVNSNDLFEMAHICKHLNQLTVYGCSQDVPGLISLINAQRNLKSVSLSFNIIKKGNCEELSKVLAKKGCTIDNLTLYNSVGAIPHSFLTSFVNLKNLTIRHDYESDEKEIKELQKYLSISKFPNFETLDFDSYSPYFKELAMLIEETKGNITYISITTFNKSAENTGMLIKAIANNCPNINYLTTYLGPEDLIYVKSLLINCENLTNLCFKSLNSNYNIGDELLDILTKFSPKGLCNIRISGEWEYSIDAFKKFFESFRERKLLCFNIIDN</sequence>
<dbReference type="InterPro" id="IPR032675">
    <property type="entry name" value="LRR_dom_sf"/>
</dbReference>
<proteinExistence type="predicted"/>
<gene>
    <name evidence="2" type="ORF">RCL2_002849800</name>
    <name evidence="1" type="ORF">RclHR1_01190016</name>
</gene>
<evidence type="ECO:0000313" key="2">
    <source>
        <dbReference type="EMBL" id="GET02120.1"/>
    </source>
</evidence>
<reference evidence="2" key="2">
    <citation type="submission" date="2019-10" db="EMBL/GenBank/DDBJ databases">
        <title>Conservation and host-specific expression of non-tandemly repeated heterogenous ribosome RNA gene in arbuscular mycorrhizal fungi.</title>
        <authorList>
            <person name="Maeda T."/>
            <person name="Kobayashi Y."/>
            <person name="Nakagawa T."/>
            <person name="Ezawa T."/>
            <person name="Yamaguchi K."/>
            <person name="Bino T."/>
            <person name="Nishimoto Y."/>
            <person name="Shigenobu S."/>
            <person name="Kawaguchi M."/>
        </authorList>
    </citation>
    <scope>NUCLEOTIDE SEQUENCE</scope>
    <source>
        <strain evidence="2">HR1</strain>
    </source>
</reference>
<evidence type="ECO:0000313" key="3">
    <source>
        <dbReference type="Proteomes" id="UP000247702"/>
    </source>
</evidence>
<dbReference type="EMBL" id="BLAL01000304">
    <property type="protein sequence ID" value="GET02120.1"/>
    <property type="molecule type" value="Genomic_DNA"/>
</dbReference>
<dbReference type="AlphaFoldDB" id="A0A2Z6Q5L7"/>
<reference evidence="1 3" key="1">
    <citation type="submission" date="2017-11" db="EMBL/GenBank/DDBJ databases">
        <title>The genome of Rhizophagus clarus HR1 reveals common genetic basis of auxotrophy among arbuscular mycorrhizal fungi.</title>
        <authorList>
            <person name="Kobayashi Y."/>
        </authorList>
    </citation>
    <scope>NUCLEOTIDE SEQUENCE [LARGE SCALE GENOMIC DNA]</scope>
    <source>
        <strain evidence="1 3">HR1</strain>
    </source>
</reference>
<dbReference type="EMBL" id="BEXD01000213">
    <property type="protein sequence ID" value="GBB85340.1"/>
    <property type="molecule type" value="Genomic_DNA"/>
</dbReference>
<keyword evidence="3" id="KW-1185">Reference proteome</keyword>
<dbReference type="Gene3D" id="3.80.10.10">
    <property type="entry name" value="Ribonuclease Inhibitor"/>
    <property type="match status" value="1"/>
</dbReference>
<evidence type="ECO:0000313" key="1">
    <source>
        <dbReference type="EMBL" id="GBB85340.1"/>
    </source>
</evidence>
<dbReference type="OrthoDB" id="421226at2759"/>
<dbReference type="Proteomes" id="UP000247702">
    <property type="component" value="Unassembled WGS sequence"/>
</dbReference>
<dbReference type="Proteomes" id="UP000615446">
    <property type="component" value="Unassembled WGS sequence"/>
</dbReference>
<dbReference type="SUPFAM" id="SSF52047">
    <property type="entry name" value="RNI-like"/>
    <property type="match status" value="1"/>
</dbReference>
<organism evidence="1 3">
    <name type="scientific">Rhizophagus clarus</name>
    <dbReference type="NCBI Taxonomy" id="94130"/>
    <lineage>
        <taxon>Eukaryota</taxon>
        <taxon>Fungi</taxon>
        <taxon>Fungi incertae sedis</taxon>
        <taxon>Mucoromycota</taxon>
        <taxon>Glomeromycotina</taxon>
        <taxon>Glomeromycetes</taxon>
        <taxon>Glomerales</taxon>
        <taxon>Glomeraceae</taxon>
        <taxon>Rhizophagus</taxon>
    </lineage>
</organism>
<evidence type="ECO:0008006" key="4">
    <source>
        <dbReference type="Google" id="ProtNLM"/>
    </source>
</evidence>
<name>A0A2Z6Q5L7_9GLOM</name>
<protein>
    <recommendedName>
        <fullName evidence="4">F-box domain-containing protein</fullName>
    </recommendedName>
</protein>
<accession>A0A2Z6Q5L7</accession>
<comment type="caution">
    <text evidence="1">The sequence shown here is derived from an EMBL/GenBank/DDBJ whole genome shotgun (WGS) entry which is preliminary data.</text>
</comment>